<evidence type="ECO:0000256" key="3">
    <source>
        <dbReference type="ARBA" id="ARBA00022475"/>
    </source>
</evidence>
<proteinExistence type="predicted"/>
<dbReference type="PANTHER" id="PTHR43266:SF9">
    <property type="entry name" value="PERMEASE, MAJOR FACILITATOR SUPERFAMILY-RELATED"/>
    <property type="match status" value="1"/>
</dbReference>
<dbReference type="CDD" id="cd06173">
    <property type="entry name" value="MFS_MefA_like"/>
    <property type="match status" value="1"/>
</dbReference>
<evidence type="ECO:0000313" key="10">
    <source>
        <dbReference type="Proteomes" id="UP000736583"/>
    </source>
</evidence>
<feature type="transmembrane region" description="Helical" evidence="7">
    <location>
        <begin position="151"/>
        <end position="172"/>
    </location>
</feature>
<keyword evidence="2" id="KW-0813">Transport</keyword>
<feature type="transmembrane region" description="Helical" evidence="7">
    <location>
        <begin position="85"/>
        <end position="103"/>
    </location>
</feature>
<comment type="caution">
    <text evidence="9">The sequence shown here is derived from an EMBL/GenBank/DDBJ whole genome shotgun (WGS) entry which is preliminary data.</text>
</comment>
<dbReference type="Proteomes" id="UP000736583">
    <property type="component" value="Unassembled WGS sequence"/>
</dbReference>
<evidence type="ECO:0000256" key="1">
    <source>
        <dbReference type="ARBA" id="ARBA00004651"/>
    </source>
</evidence>
<dbReference type="InterPro" id="IPR011701">
    <property type="entry name" value="MFS"/>
</dbReference>
<sequence length="413" mass="46121">MLESSVYLKEAFDKKEIPNILLYSIGNLISMFGTSIYNFCIALYVLKLTGSGLSFSITLILGVISAVIVNPFAGVLADKFNKKTIVVIMDLLNGVLLITLYFLSSMNGLNILMIYVSTFILNIFTTIYNISFESAKPNLVSDKSLMKINSIGKIIDSISSILGPMLGGVVFAFMDIRFFIAINGVSFIMSGILEIFIDFKLNYEEKNLEEIAFIEGIKAGFKYIRERKNVIKLVGIMIYLNFFIGLSINVPMPFIINNVLKLSTKSFGIIEGAFPVGMILGALFVNKVNEKYPYDKLLKFMIRVLAICILMIGIPILFSYIKLNDTTYLIYYAIVMGVMGVTIAFIDIPLFYIFQNIIPDEYRGRVLSLTLTMTKVTLPLALIISGSLINLIPSYTLSLVGGVLLLIISYFYK</sequence>
<feature type="transmembrane region" description="Helical" evidence="7">
    <location>
        <begin position="52"/>
        <end position="73"/>
    </location>
</feature>
<name>A0ABS6F3J8_9CLOT</name>
<dbReference type="InterPro" id="IPR020846">
    <property type="entry name" value="MFS_dom"/>
</dbReference>
<keyword evidence="10" id="KW-1185">Reference proteome</keyword>
<feature type="transmembrane region" description="Helical" evidence="7">
    <location>
        <begin position="230"/>
        <end position="248"/>
    </location>
</feature>
<evidence type="ECO:0000259" key="8">
    <source>
        <dbReference type="PROSITE" id="PS50850"/>
    </source>
</evidence>
<evidence type="ECO:0000313" key="9">
    <source>
        <dbReference type="EMBL" id="MBU5592871.1"/>
    </source>
</evidence>
<keyword evidence="3" id="KW-1003">Cell membrane</keyword>
<feature type="transmembrane region" description="Helical" evidence="7">
    <location>
        <begin position="329"/>
        <end position="354"/>
    </location>
</feature>
<feature type="domain" description="Major facilitator superfamily (MFS) profile" evidence="8">
    <location>
        <begin position="19"/>
        <end position="413"/>
    </location>
</feature>
<feature type="transmembrane region" description="Helical" evidence="7">
    <location>
        <begin position="395"/>
        <end position="412"/>
    </location>
</feature>
<gene>
    <name evidence="9" type="ORF">KQI89_14045</name>
</gene>
<reference evidence="9 10" key="1">
    <citation type="submission" date="2021-06" db="EMBL/GenBank/DDBJ databases">
        <authorList>
            <person name="Sun Q."/>
            <person name="Li D."/>
        </authorList>
    </citation>
    <scope>NUCLEOTIDE SEQUENCE [LARGE SCALE GENOMIC DNA]</scope>
    <source>
        <strain evidence="9 10">MSJ-4</strain>
    </source>
</reference>
<organism evidence="9 10">
    <name type="scientific">Clostridium simiarum</name>
    <dbReference type="NCBI Taxonomy" id="2841506"/>
    <lineage>
        <taxon>Bacteria</taxon>
        <taxon>Bacillati</taxon>
        <taxon>Bacillota</taxon>
        <taxon>Clostridia</taxon>
        <taxon>Eubacteriales</taxon>
        <taxon>Clostridiaceae</taxon>
        <taxon>Clostridium</taxon>
    </lineage>
</organism>
<dbReference type="PANTHER" id="PTHR43266">
    <property type="entry name" value="MACROLIDE-EFFLUX PROTEIN"/>
    <property type="match status" value="1"/>
</dbReference>
<feature type="transmembrane region" description="Helical" evidence="7">
    <location>
        <begin position="178"/>
        <end position="197"/>
    </location>
</feature>
<evidence type="ECO:0000256" key="7">
    <source>
        <dbReference type="SAM" id="Phobius"/>
    </source>
</evidence>
<evidence type="ECO:0000256" key="2">
    <source>
        <dbReference type="ARBA" id="ARBA00022448"/>
    </source>
</evidence>
<protein>
    <submittedName>
        <fullName evidence="9">MFS transporter</fullName>
    </submittedName>
</protein>
<dbReference type="EMBL" id="JAHLQL010000005">
    <property type="protein sequence ID" value="MBU5592871.1"/>
    <property type="molecule type" value="Genomic_DNA"/>
</dbReference>
<evidence type="ECO:0000256" key="5">
    <source>
        <dbReference type="ARBA" id="ARBA00022989"/>
    </source>
</evidence>
<feature type="transmembrane region" description="Helical" evidence="7">
    <location>
        <begin position="20"/>
        <end position="46"/>
    </location>
</feature>
<feature type="transmembrane region" description="Helical" evidence="7">
    <location>
        <begin position="366"/>
        <end position="389"/>
    </location>
</feature>
<comment type="subcellular location">
    <subcellularLocation>
        <location evidence="1">Cell membrane</location>
        <topology evidence="1">Multi-pass membrane protein</topology>
    </subcellularLocation>
</comment>
<evidence type="ECO:0000256" key="6">
    <source>
        <dbReference type="ARBA" id="ARBA00023136"/>
    </source>
</evidence>
<keyword evidence="6 7" id="KW-0472">Membrane</keyword>
<feature type="transmembrane region" description="Helical" evidence="7">
    <location>
        <begin position="300"/>
        <end position="323"/>
    </location>
</feature>
<feature type="transmembrane region" description="Helical" evidence="7">
    <location>
        <begin position="109"/>
        <end position="130"/>
    </location>
</feature>
<dbReference type="Pfam" id="PF07690">
    <property type="entry name" value="MFS_1"/>
    <property type="match status" value="1"/>
</dbReference>
<evidence type="ECO:0000256" key="4">
    <source>
        <dbReference type="ARBA" id="ARBA00022692"/>
    </source>
</evidence>
<dbReference type="PROSITE" id="PS50850">
    <property type="entry name" value="MFS"/>
    <property type="match status" value="1"/>
</dbReference>
<dbReference type="RefSeq" id="WP_216457567.1">
    <property type="nucleotide sequence ID" value="NZ_JAHLQL010000005.1"/>
</dbReference>
<feature type="transmembrane region" description="Helical" evidence="7">
    <location>
        <begin position="268"/>
        <end position="288"/>
    </location>
</feature>
<accession>A0ABS6F3J8</accession>
<keyword evidence="4 7" id="KW-0812">Transmembrane</keyword>
<keyword evidence="5 7" id="KW-1133">Transmembrane helix</keyword>